<reference evidence="1 2" key="1">
    <citation type="submission" date="2019-01" db="EMBL/GenBank/DDBJ databases">
        <title>Genomes sequencing and comparative genomics of infectious freshwater microsporidia, Cucumispora dikerogammari and Thelohania contejeani.</title>
        <authorList>
            <person name="Cormier A."/>
            <person name="Giraud I."/>
            <person name="Wattier R."/>
            <person name="Teixeira M."/>
            <person name="Grandjean F."/>
            <person name="Rigaud T."/>
            <person name="Cordaux R."/>
        </authorList>
    </citation>
    <scope>NUCLEOTIDE SEQUENCE [LARGE SCALE GENOMIC DNA]</scope>
    <source>
        <strain evidence="1">T1</strain>
        <tissue evidence="1">Spores</tissue>
    </source>
</reference>
<dbReference type="EMBL" id="SBIQ01001090">
    <property type="protein sequence ID" value="KAF7670549.1"/>
    <property type="molecule type" value="Genomic_DNA"/>
</dbReference>
<protein>
    <recommendedName>
        <fullName evidence="3">PiggyBac transposable element-derived protein 4 C-terminal zinc-ribbon domain-containing protein</fullName>
    </recommendedName>
</protein>
<proteinExistence type="predicted"/>
<organism evidence="1 2">
    <name type="scientific">Astathelohania contejeani</name>
    <dbReference type="NCBI Taxonomy" id="164912"/>
    <lineage>
        <taxon>Eukaryota</taxon>
        <taxon>Fungi</taxon>
        <taxon>Fungi incertae sedis</taxon>
        <taxon>Microsporidia</taxon>
        <taxon>Astathelohaniidae</taxon>
        <taxon>Astathelohania</taxon>
    </lineage>
</organism>
<gene>
    <name evidence="1" type="ORF">TCON_2817</name>
</gene>
<evidence type="ECO:0000313" key="2">
    <source>
        <dbReference type="Proteomes" id="UP001516464"/>
    </source>
</evidence>
<name>A0ABQ7HUX7_9MICR</name>
<evidence type="ECO:0008006" key="3">
    <source>
        <dbReference type="Google" id="ProtNLM"/>
    </source>
</evidence>
<dbReference type="Proteomes" id="UP001516464">
    <property type="component" value="Unassembled WGS sequence"/>
</dbReference>
<accession>A0ABQ7HUX7</accession>
<evidence type="ECO:0000313" key="1">
    <source>
        <dbReference type="EMBL" id="KAF7670549.1"/>
    </source>
</evidence>
<sequence>MIHNTYILYKTFCNQENKLNTHLKFRIALINHFTQTTLLNNITPKNPITRKLFVNSLKNPTITDHLPSKYPSGKSRRCNYCLGAKRRKTLYYCLKCNKSLCIDGCYMSYHERLEVGEELNSSTSSGSLFESEF</sequence>
<comment type="caution">
    <text evidence="1">The sequence shown here is derived from an EMBL/GenBank/DDBJ whole genome shotgun (WGS) entry which is preliminary data.</text>
</comment>
<keyword evidence="2" id="KW-1185">Reference proteome</keyword>